<protein>
    <submittedName>
        <fullName evidence="4">Putative peptidoglycan binding protein</fullName>
    </submittedName>
</protein>
<dbReference type="InterPro" id="IPR057700">
    <property type="entry name" value="DUF7940"/>
</dbReference>
<evidence type="ECO:0000313" key="4">
    <source>
        <dbReference type="EMBL" id="PTQ59539.1"/>
    </source>
</evidence>
<dbReference type="RefSeq" id="WP_235516719.1">
    <property type="nucleotide sequence ID" value="NZ_QAOG01000004.1"/>
</dbReference>
<dbReference type="EMBL" id="QAOG01000004">
    <property type="protein sequence ID" value="PTQ59539.1"/>
    <property type="molecule type" value="Genomic_DNA"/>
</dbReference>
<sequence>MKLDAMRRVRDLWSRAWPLWSVRMSALGAILTAFAAAAPDTLLQIWNGLPDDIRAVFPESVARVIPTLLFVATIFVRLIPQKPAGERKSLWKSITGKVAPKAAGGIAAIALAMIASVITIEGGYVNHPADPGGETHMGITKAVAVQNGYTGPMRTLPRDVAESIYYKRYLVQPGYAALVPIDAAVTAELFDTTVNMGPARPSTWFQQSTNALCGTKLVTDGRVGPGTIAAYRACQGKLGASNLCVATLVNLDRAQAAEYARLVRVNPKLKVFYKGWIAHRIGNVDRGRCKVATS</sequence>
<evidence type="ECO:0000313" key="5">
    <source>
        <dbReference type="Proteomes" id="UP000244189"/>
    </source>
</evidence>
<keyword evidence="5" id="KW-1185">Reference proteome</keyword>
<dbReference type="Gene3D" id="1.20.141.10">
    <property type="entry name" value="Chitosanase, subunit A, domain 1"/>
    <property type="match status" value="1"/>
</dbReference>
<name>A0A2T5GJQ9_9SPHN</name>
<feature type="transmembrane region" description="Helical" evidence="1">
    <location>
        <begin position="101"/>
        <end position="120"/>
    </location>
</feature>
<gene>
    <name evidence="4" type="ORF">C8J26_2385</name>
</gene>
<dbReference type="InterPro" id="IPR008565">
    <property type="entry name" value="TtsA-like_GH18_dom"/>
</dbReference>
<dbReference type="CDD" id="cd13926">
    <property type="entry name" value="N-acetylmuramidase_GH108"/>
    <property type="match status" value="1"/>
</dbReference>
<dbReference type="Pfam" id="PF25612">
    <property type="entry name" value="DUF7940"/>
    <property type="match status" value="1"/>
</dbReference>
<feature type="domain" description="TtsA-like Glycoside hydrolase family 108" evidence="2">
    <location>
        <begin position="115"/>
        <end position="197"/>
    </location>
</feature>
<evidence type="ECO:0000256" key="1">
    <source>
        <dbReference type="SAM" id="Phobius"/>
    </source>
</evidence>
<organism evidence="4 5">
    <name type="scientific">Sphingomonas aurantiaca</name>
    <dbReference type="NCBI Taxonomy" id="185949"/>
    <lineage>
        <taxon>Bacteria</taxon>
        <taxon>Pseudomonadati</taxon>
        <taxon>Pseudomonadota</taxon>
        <taxon>Alphaproteobacteria</taxon>
        <taxon>Sphingomonadales</taxon>
        <taxon>Sphingomonadaceae</taxon>
        <taxon>Sphingomonas</taxon>
    </lineage>
</organism>
<evidence type="ECO:0000259" key="3">
    <source>
        <dbReference type="Pfam" id="PF09374"/>
    </source>
</evidence>
<feature type="transmembrane region" description="Helical" evidence="1">
    <location>
        <begin position="61"/>
        <end position="80"/>
    </location>
</feature>
<dbReference type="InterPro" id="IPR023346">
    <property type="entry name" value="Lysozyme-like_dom_sf"/>
</dbReference>
<dbReference type="Pfam" id="PF09374">
    <property type="entry name" value="PG_binding_3"/>
    <property type="match status" value="1"/>
</dbReference>
<dbReference type="AlphaFoldDB" id="A0A2T5GJQ9"/>
<proteinExistence type="predicted"/>
<keyword evidence="1" id="KW-0472">Membrane</keyword>
<dbReference type="SUPFAM" id="SSF53955">
    <property type="entry name" value="Lysozyme-like"/>
    <property type="match status" value="1"/>
</dbReference>
<accession>A0A2T5GJQ9</accession>
<evidence type="ECO:0000259" key="2">
    <source>
        <dbReference type="Pfam" id="PF05838"/>
    </source>
</evidence>
<dbReference type="Pfam" id="PF05838">
    <property type="entry name" value="Glyco_hydro_108"/>
    <property type="match status" value="1"/>
</dbReference>
<keyword evidence="1" id="KW-0812">Transmembrane</keyword>
<keyword evidence="1" id="KW-1133">Transmembrane helix</keyword>
<comment type="caution">
    <text evidence="4">The sequence shown here is derived from an EMBL/GenBank/DDBJ whole genome shotgun (WGS) entry which is preliminary data.</text>
</comment>
<feature type="domain" description="Peptidoglycan binding" evidence="3">
    <location>
        <begin position="201"/>
        <end position="280"/>
    </location>
</feature>
<dbReference type="InterPro" id="IPR018537">
    <property type="entry name" value="Peptidoglycan-bd_3"/>
</dbReference>
<reference evidence="4 5" key="1">
    <citation type="submission" date="2018-04" db="EMBL/GenBank/DDBJ databases">
        <title>Genomic Encyclopedia of Type Strains, Phase III (KMG-III): the genomes of soil and plant-associated and newly described type strains.</title>
        <authorList>
            <person name="Whitman W."/>
        </authorList>
    </citation>
    <scope>NUCLEOTIDE SEQUENCE [LARGE SCALE GENOMIC DNA]</scope>
    <source>
        <strain evidence="4 5">MA101b</strain>
    </source>
</reference>
<dbReference type="Proteomes" id="UP000244189">
    <property type="component" value="Unassembled WGS sequence"/>
</dbReference>